<dbReference type="GO" id="GO:0005634">
    <property type="term" value="C:nucleus"/>
    <property type="evidence" value="ECO:0007669"/>
    <property type="project" value="UniProtKB-SubCell"/>
</dbReference>
<feature type="domain" description="XPG-I" evidence="16">
    <location>
        <begin position="122"/>
        <end position="195"/>
    </location>
</feature>
<dbReference type="InterPro" id="IPR008918">
    <property type="entry name" value="HhH2"/>
</dbReference>
<evidence type="ECO:0000256" key="9">
    <source>
        <dbReference type="ARBA" id="ARBA00022842"/>
    </source>
</evidence>
<reference evidence="18" key="3">
    <citation type="submission" date="2025-08" db="UniProtKB">
        <authorList>
            <consortium name="Ensembl"/>
        </authorList>
    </citation>
    <scope>IDENTIFICATION</scope>
</reference>
<comment type="similarity">
    <text evidence="12">Belongs to the XPG/RAD2 endonuclease family. GEN subfamily.</text>
</comment>
<evidence type="ECO:0000256" key="6">
    <source>
        <dbReference type="ARBA" id="ARBA00022759"/>
    </source>
</evidence>
<dbReference type="Ensembl" id="ENSCINT00000017669.3">
    <property type="protein sequence ID" value="ENSCINP00000017669.3"/>
    <property type="gene ID" value="ENSCING00000008651.3"/>
</dbReference>
<evidence type="ECO:0000259" key="17">
    <source>
        <dbReference type="SMART" id="SM00485"/>
    </source>
</evidence>
<dbReference type="AlphaFoldDB" id="F6ZYE8"/>
<dbReference type="GO" id="GO:0006281">
    <property type="term" value="P:DNA repair"/>
    <property type="evidence" value="ECO:0007669"/>
    <property type="project" value="UniProtKB-KW"/>
</dbReference>
<dbReference type="SUPFAM" id="SSF47807">
    <property type="entry name" value="5' to 3' exonuclease, C-terminal subdomain"/>
    <property type="match status" value="1"/>
</dbReference>
<dbReference type="GO" id="GO:0008821">
    <property type="term" value="F:crossover junction DNA endonuclease activity"/>
    <property type="evidence" value="ECO:0007669"/>
    <property type="project" value="UniProtKB-ARBA"/>
</dbReference>
<keyword evidence="5" id="KW-0479">Metal-binding</keyword>
<evidence type="ECO:0000256" key="13">
    <source>
        <dbReference type="ARBA" id="ARBA00063132"/>
    </source>
</evidence>
<sequence>MGVQGLWDILQEVKTTKKLCDLKDRTYAVDLATWICEAESVAALKHAIAKPYLRNLFFRVITFTRNGTRLIFVTDGKAPELKWKTMAHRMDVRQEVQKGTNVSHGSRSRLNARFNECCQLLDQLGIPWIKSEGEAEATCAALNSVGVVDGCMTNDSDTFLYGAKSVYRNLSMTTDRNDIDVECYELCDIESKLQLNRKSLIALGLLLGCDYSPQGVPGVGKKQAIMLLSSWKNIDPLEKLKAWKSESVLSPTVTKKPTHCSACSHIGSKRDHKKNGCDICGSECGSETALPVDCSCEWHVLENEQRKHNLENGIKKKALLVENFPDPKIIREFTRNKLGSQPLNHLSPRQPTLFGAVQYLCEKLEWQVKYAVDKVLPLLTYWLMQNEGTINEISFQRIVRTRIKDRVPSFEVKWFLSGIDDVTEAVTLEPQELVTKKFPEASKNFFAEQQAKKKKTKSKGAKQQKIPAAKMTDFYKITKTTELTSKPLITKGNDLKNTSTTPTAANTAAKNSEISPIQSEYVKNDLKRSSRPTSSCTVVSKSNDDDDVIFVSESSPAKQDLDVLHLIESVASFKITSDESEPVASPVSVSQQTLPFRDLTNARETETATKTCELTFPDESFDINFSLGGLHTPCKATNPHSVDDSFDLFSRSPLQPTSTVSNVTKPSPAKSQVSASPVTPCILPPKSPPSPVFMTLAERLRLRASGSSN</sequence>
<evidence type="ECO:0000313" key="18">
    <source>
        <dbReference type="Ensembl" id="ENSCINP00000017669.3"/>
    </source>
</evidence>
<protein>
    <recommendedName>
        <fullName evidence="14">Flap endonuclease GEN homolog 1</fullName>
    </recommendedName>
</protein>
<dbReference type="CDD" id="cd09869">
    <property type="entry name" value="PIN_GEN1"/>
    <property type="match status" value="1"/>
</dbReference>
<dbReference type="KEGG" id="cin:100182716"/>
<dbReference type="HOGENOM" id="CLU_389293_0_0_1"/>
<evidence type="ECO:0000256" key="1">
    <source>
        <dbReference type="ARBA" id="ARBA00001946"/>
    </source>
</evidence>
<reference evidence="18" key="2">
    <citation type="journal article" date="2008" name="Genome Biol.">
        <title>Improved genome assembly and evidence-based global gene model set for the chordate Ciona intestinalis: new insight into intron and operon populations.</title>
        <authorList>
            <person name="Satou Y."/>
            <person name="Mineta K."/>
            <person name="Ogasawara M."/>
            <person name="Sasakura Y."/>
            <person name="Shoguchi E."/>
            <person name="Ueno K."/>
            <person name="Yamada L."/>
            <person name="Matsumoto J."/>
            <person name="Wasserscheid J."/>
            <person name="Dewar K."/>
            <person name="Wiley G.B."/>
            <person name="Macmil S.L."/>
            <person name="Roe B.A."/>
            <person name="Zeller R.W."/>
            <person name="Hastings K.E."/>
            <person name="Lemaire P."/>
            <person name="Lindquist E."/>
            <person name="Endo T."/>
            <person name="Hotta K."/>
            <person name="Inaba K."/>
        </authorList>
    </citation>
    <scope>NUCLEOTIDE SEQUENCE [LARGE SCALE GENOMIC DNA]</scope>
    <source>
        <strain evidence="18">wild type</strain>
    </source>
</reference>
<keyword evidence="4" id="KW-0540">Nuclease</keyword>
<evidence type="ECO:0000256" key="10">
    <source>
        <dbReference type="ARBA" id="ARBA00023204"/>
    </source>
</evidence>
<feature type="compositionally biased region" description="Polar residues" evidence="15">
    <location>
        <begin position="656"/>
        <end position="677"/>
    </location>
</feature>
<dbReference type="InterPro" id="IPR036279">
    <property type="entry name" value="5-3_exonuclease_C_sf"/>
</dbReference>
<accession>F6ZYE8</accession>
<dbReference type="GO" id="GO:0046872">
    <property type="term" value="F:metal ion binding"/>
    <property type="evidence" value="ECO:0007669"/>
    <property type="project" value="UniProtKB-KW"/>
</dbReference>
<evidence type="ECO:0000256" key="11">
    <source>
        <dbReference type="ARBA" id="ARBA00023242"/>
    </source>
</evidence>
<evidence type="ECO:0000256" key="3">
    <source>
        <dbReference type="ARBA" id="ARBA00022553"/>
    </source>
</evidence>
<dbReference type="EMBL" id="EAAA01001478">
    <property type="status" value="NOT_ANNOTATED_CDS"/>
    <property type="molecule type" value="Genomic_DNA"/>
</dbReference>
<keyword evidence="7" id="KW-0227">DNA damage</keyword>
<evidence type="ECO:0000256" key="12">
    <source>
        <dbReference type="ARBA" id="ARBA00038112"/>
    </source>
</evidence>
<dbReference type="GO" id="GO:0017108">
    <property type="term" value="F:5'-flap endonuclease activity"/>
    <property type="evidence" value="ECO:0000318"/>
    <property type="project" value="GO_Central"/>
</dbReference>
<evidence type="ECO:0000259" key="16">
    <source>
        <dbReference type="SMART" id="SM00484"/>
    </source>
</evidence>
<dbReference type="PRINTS" id="PR00853">
    <property type="entry name" value="XPGRADSUPER"/>
</dbReference>
<dbReference type="Pfam" id="PF00867">
    <property type="entry name" value="XPG_I"/>
    <property type="match status" value="1"/>
</dbReference>
<keyword evidence="11" id="KW-0539">Nucleus</keyword>
<evidence type="ECO:0000256" key="2">
    <source>
        <dbReference type="ARBA" id="ARBA00004123"/>
    </source>
</evidence>
<gene>
    <name evidence="18" type="primary">LOC100182716</name>
</gene>
<evidence type="ECO:0000313" key="19">
    <source>
        <dbReference type="Proteomes" id="UP000008144"/>
    </source>
</evidence>
<dbReference type="SMART" id="SM00279">
    <property type="entry name" value="HhH2"/>
    <property type="match status" value="1"/>
</dbReference>
<comment type="cofactor">
    <cofactor evidence="1">
        <name>Mg(2+)</name>
        <dbReference type="ChEBI" id="CHEBI:18420"/>
    </cofactor>
</comment>
<dbReference type="GeneID" id="100182716"/>
<organism evidence="18 19">
    <name type="scientific">Ciona intestinalis</name>
    <name type="common">Transparent sea squirt</name>
    <name type="synonym">Ascidia intestinalis</name>
    <dbReference type="NCBI Taxonomy" id="7719"/>
    <lineage>
        <taxon>Eukaryota</taxon>
        <taxon>Metazoa</taxon>
        <taxon>Chordata</taxon>
        <taxon>Tunicata</taxon>
        <taxon>Ascidiacea</taxon>
        <taxon>Phlebobranchia</taxon>
        <taxon>Cionidae</taxon>
        <taxon>Ciona</taxon>
    </lineage>
</organism>
<dbReference type="OMA" id="TKHEGHQ"/>
<keyword evidence="9" id="KW-0460">Magnesium</keyword>
<evidence type="ECO:0000256" key="7">
    <source>
        <dbReference type="ARBA" id="ARBA00022763"/>
    </source>
</evidence>
<proteinExistence type="inferred from homology"/>
<dbReference type="GeneTree" id="ENSGT00940000159266"/>
<keyword evidence="19" id="KW-1185">Reference proteome</keyword>
<dbReference type="FunFam" id="1.10.150.20:FF:000030">
    <property type="entry name" value="Flap endonuclease GEN-like 1"/>
    <property type="match status" value="1"/>
</dbReference>
<name>F6ZYE8_CIOIN</name>
<feature type="region of interest" description="Disordered" evidence="15">
    <location>
        <begin position="656"/>
        <end position="690"/>
    </location>
</feature>
<dbReference type="InParanoid" id="F6ZYE8"/>
<dbReference type="STRING" id="7719.ENSCINP00000017669"/>
<comment type="subcellular location">
    <subcellularLocation>
        <location evidence="2">Nucleus</location>
    </subcellularLocation>
</comment>
<dbReference type="GO" id="GO:0000400">
    <property type="term" value="F:four-way junction DNA binding"/>
    <property type="evidence" value="ECO:0000318"/>
    <property type="project" value="GO_Central"/>
</dbReference>
<dbReference type="InterPro" id="IPR041012">
    <property type="entry name" value="GEN_chromo"/>
</dbReference>
<dbReference type="InterPro" id="IPR006086">
    <property type="entry name" value="XPG-I_dom"/>
</dbReference>
<dbReference type="Pfam" id="PF18704">
    <property type="entry name" value="Chromo_2"/>
    <property type="match status" value="1"/>
</dbReference>
<dbReference type="OrthoDB" id="2959108at2759"/>
<evidence type="ECO:0000256" key="15">
    <source>
        <dbReference type="SAM" id="MobiDB-lite"/>
    </source>
</evidence>
<dbReference type="InterPro" id="IPR006084">
    <property type="entry name" value="XPG/Rad2"/>
</dbReference>
<keyword evidence="8" id="KW-0378">Hydrolase</keyword>
<dbReference type="Gene3D" id="1.10.150.20">
    <property type="entry name" value="5' to 3' exonuclease, C-terminal subdomain"/>
    <property type="match status" value="1"/>
</dbReference>
<dbReference type="Gene3D" id="3.40.50.1010">
    <property type="entry name" value="5'-nuclease"/>
    <property type="match status" value="1"/>
</dbReference>
<dbReference type="Pfam" id="PF00752">
    <property type="entry name" value="XPG_N"/>
    <property type="match status" value="1"/>
</dbReference>
<reference evidence="19" key="1">
    <citation type="journal article" date="2002" name="Science">
        <title>The draft genome of Ciona intestinalis: insights into chordate and vertebrate origins.</title>
        <authorList>
            <person name="Dehal P."/>
            <person name="Satou Y."/>
            <person name="Campbell R.K."/>
            <person name="Chapman J."/>
            <person name="Degnan B."/>
            <person name="De Tomaso A."/>
            <person name="Davidson B."/>
            <person name="Di Gregorio A."/>
            <person name="Gelpke M."/>
            <person name="Goodstein D.M."/>
            <person name="Harafuji N."/>
            <person name="Hastings K.E."/>
            <person name="Ho I."/>
            <person name="Hotta K."/>
            <person name="Huang W."/>
            <person name="Kawashima T."/>
            <person name="Lemaire P."/>
            <person name="Martinez D."/>
            <person name="Meinertzhagen I.A."/>
            <person name="Necula S."/>
            <person name="Nonaka M."/>
            <person name="Putnam N."/>
            <person name="Rash S."/>
            <person name="Saiga H."/>
            <person name="Satake M."/>
            <person name="Terry A."/>
            <person name="Yamada L."/>
            <person name="Wang H.G."/>
            <person name="Awazu S."/>
            <person name="Azumi K."/>
            <person name="Boore J."/>
            <person name="Branno M."/>
            <person name="Chin-Bow S."/>
            <person name="DeSantis R."/>
            <person name="Doyle S."/>
            <person name="Francino P."/>
            <person name="Keys D.N."/>
            <person name="Haga S."/>
            <person name="Hayashi H."/>
            <person name="Hino K."/>
            <person name="Imai K.S."/>
            <person name="Inaba K."/>
            <person name="Kano S."/>
            <person name="Kobayashi K."/>
            <person name="Kobayashi M."/>
            <person name="Lee B.I."/>
            <person name="Makabe K.W."/>
            <person name="Manohar C."/>
            <person name="Matassi G."/>
            <person name="Medina M."/>
            <person name="Mochizuki Y."/>
            <person name="Mount S."/>
            <person name="Morishita T."/>
            <person name="Miura S."/>
            <person name="Nakayama A."/>
            <person name="Nishizaka S."/>
            <person name="Nomoto H."/>
            <person name="Ohta F."/>
            <person name="Oishi K."/>
            <person name="Rigoutsos I."/>
            <person name="Sano M."/>
            <person name="Sasaki A."/>
            <person name="Sasakura Y."/>
            <person name="Shoguchi E."/>
            <person name="Shin-i T."/>
            <person name="Spagnuolo A."/>
            <person name="Stainier D."/>
            <person name="Suzuki M.M."/>
            <person name="Tassy O."/>
            <person name="Takatori N."/>
            <person name="Tokuoka M."/>
            <person name="Yagi K."/>
            <person name="Yoshizaki F."/>
            <person name="Wada S."/>
            <person name="Zhang C."/>
            <person name="Hyatt P.D."/>
            <person name="Larimer F."/>
            <person name="Detter C."/>
            <person name="Doggett N."/>
            <person name="Glavina T."/>
            <person name="Hawkins T."/>
            <person name="Richardson P."/>
            <person name="Lucas S."/>
            <person name="Kohara Y."/>
            <person name="Levine M."/>
            <person name="Satoh N."/>
            <person name="Rokhsar D.S."/>
        </authorList>
    </citation>
    <scope>NUCLEOTIDE SEQUENCE [LARGE SCALE GENOMIC DNA]</scope>
</reference>
<dbReference type="PANTHER" id="PTHR11081:SF70">
    <property type="entry name" value="FLAP ENDONUCLEASE GEN HOMOLOG 1"/>
    <property type="match status" value="1"/>
</dbReference>
<dbReference type="FunFam" id="3.40.50.1010:FF:000024">
    <property type="entry name" value="flap endonuclease GEN homolog 1"/>
    <property type="match status" value="1"/>
</dbReference>
<dbReference type="SUPFAM" id="SSF88723">
    <property type="entry name" value="PIN domain-like"/>
    <property type="match status" value="1"/>
</dbReference>
<dbReference type="InterPro" id="IPR029060">
    <property type="entry name" value="PIN-like_dom_sf"/>
</dbReference>
<dbReference type="SMART" id="SM00484">
    <property type="entry name" value="XPGI"/>
    <property type="match status" value="1"/>
</dbReference>
<feature type="compositionally biased region" description="Low complexity" evidence="15">
    <location>
        <begin position="496"/>
        <end position="512"/>
    </location>
</feature>
<dbReference type="InterPro" id="IPR006085">
    <property type="entry name" value="XPG_DNA_repair_N"/>
</dbReference>
<evidence type="ECO:0000256" key="5">
    <source>
        <dbReference type="ARBA" id="ARBA00022723"/>
    </source>
</evidence>
<evidence type="ECO:0000256" key="14">
    <source>
        <dbReference type="ARBA" id="ARBA00070188"/>
    </source>
</evidence>
<keyword evidence="3" id="KW-0597">Phosphoprotein</keyword>
<reference evidence="18" key="4">
    <citation type="submission" date="2025-09" db="UniProtKB">
        <authorList>
            <consortium name="Ensembl"/>
        </authorList>
    </citation>
    <scope>IDENTIFICATION</scope>
</reference>
<keyword evidence="6" id="KW-0255">Endonuclease</keyword>
<accession>A0A1W2W4X2</accession>
<feature type="region of interest" description="Disordered" evidence="15">
    <location>
        <begin position="490"/>
        <end position="516"/>
    </location>
</feature>
<feature type="domain" description="XPG N-terminal" evidence="17">
    <location>
        <begin position="1"/>
        <end position="96"/>
    </location>
</feature>
<dbReference type="SMART" id="SM00485">
    <property type="entry name" value="XPGN"/>
    <property type="match status" value="1"/>
</dbReference>
<dbReference type="PANTHER" id="PTHR11081">
    <property type="entry name" value="FLAP ENDONUCLEASE FAMILY MEMBER"/>
    <property type="match status" value="1"/>
</dbReference>
<keyword evidence="10" id="KW-0234">DNA repair</keyword>
<evidence type="ECO:0000256" key="4">
    <source>
        <dbReference type="ARBA" id="ARBA00022722"/>
    </source>
</evidence>
<evidence type="ECO:0000256" key="8">
    <source>
        <dbReference type="ARBA" id="ARBA00022801"/>
    </source>
</evidence>
<dbReference type="Proteomes" id="UP000008144">
    <property type="component" value="Chromosome 2"/>
</dbReference>
<dbReference type="RefSeq" id="XP_002124511.2">
    <property type="nucleotide sequence ID" value="XM_002124475.5"/>
</dbReference>
<comment type="subunit">
    <text evidence="13">Largely monomeric, dimerizes on the Holliday junction and the first nick occurs upon dimerization at the junction.</text>
</comment>